<dbReference type="InterPro" id="IPR015797">
    <property type="entry name" value="NUDIX_hydrolase-like_dom_sf"/>
</dbReference>
<dbReference type="Proteomes" id="UP001235133">
    <property type="component" value="Unassembled WGS sequence"/>
</dbReference>
<dbReference type="EMBL" id="JAVFWO010000004">
    <property type="protein sequence ID" value="MDQ7878947.1"/>
    <property type="molecule type" value="Genomic_DNA"/>
</dbReference>
<dbReference type="SUPFAM" id="SSF55811">
    <property type="entry name" value="Nudix"/>
    <property type="match status" value="1"/>
</dbReference>
<dbReference type="PANTHER" id="PTHR43736">
    <property type="entry name" value="ADP-RIBOSE PYROPHOSPHATASE"/>
    <property type="match status" value="1"/>
</dbReference>
<comment type="caution">
    <text evidence="5">The sequence shown here is derived from an EMBL/GenBank/DDBJ whole genome shotgun (WGS) entry which is preliminary data.</text>
</comment>
<evidence type="ECO:0000256" key="1">
    <source>
        <dbReference type="ARBA" id="ARBA00005582"/>
    </source>
</evidence>
<evidence type="ECO:0000313" key="5">
    <source>
        <dbReference type="EMBL" id="MDQ7878947.1"/>
    </source>
</evidence>
<keyword evidence="2 3" id="KW-0378">Hydrolase</keyword>
<gene>
    <name evidence="5" type="ORF">Q9R08_13230</name>
</gene>
<comment type="similarity">
    <text evidence="1 3">Belongs to the Nudix hydrolase family.</text>
</comment>
<dbReference type="InterPro" id="IPR000086">
    <property type="entry name" value="NUDIX_hydrolase_dom"/>
</dbReference>
<name>A0ABU0Z2Y3_9MICO</name>
<dbReference type="PANTHER" id="PTHR43736:SF1">
    <property type="entry name" value="DIHYDRONEOPTERIN TRIPHOSPHATE DIPHOSPHATASE"/>
    <property type="match status" value="1"/>
</dbReference>
<dbReference type="PROSITE" id="PS00893">
    <property type="entry name" value="NUDIX_BOX"/>
    <property type="match status" value="1"/>
</dbReference>
<evidence type="ECO:0000256" key="2">
    <source>
        <dbReference type="ARBA" id="ARBA00022801"/>
    </source>
</evidence>
<feature type="domain" description="Nudix hydrolase" evidence="4">
    <location>
        <begin position="44"/>
        <end position="178"/>
    </location>
</feature>
<evidence type="ECO:0000256" key="3">
    <source>
        <dbReference type="RuleBase" id="RU003476"/>
    </source>
</evidence>
<keyword evidence="6" id="KW-1185">Reference proteome</keyword>
<organism evidence="5 6">
    <name type="scientific">Microbacterium psychrotolerans</name>
    <dbReference type="NCBI Taxonomy" id="3068321"/>
    <lineage>
        <taxon>Bacteria</taxon>
        <taxon>Bacillati</taxon>
        <taxon>Actinomycetota</taxon>
        <taxon>Actinomycetes</taxon>
        <taxon>Micrococcales</taxon>
        <taxon>Microbacteriaceae</taxon>
        <taxon>Microbacterium</taxon>
    </lineage>
</organism>
<dbReference type="GO" id="GO:0016787">
    <property type="term" value="F:hydrolase activity"/>
    <property type="evidence" value="ECO:0007669"/>
    <property type="project" value="UniProtKB-KW"/>
</dbReference>
<dbReference type="RefSeq" id="WP_308868546.1">
    <property type="nucleotide sequence ID" value="NZ_JAVFWO010000004.1"/>
</dbReference>
<evidence type="ECO:0000259" key="4">
    <source>
        <dbReference type="PROSITE" id="PS51462"/>
    </source>
</evidence>
<dbReference type="PROSITE" id="PS51462">
    <property type="entry name" value="NUDIX"/>
    <property type="match status" value="1"/>
</dbReference>
<reference evidence="5 6" key="1">
    <citation type="submission" date="2023-08" db="EMBL/GenBank/DDBJ databases">
        <title>Microbacterium psychrotolerans sp. nov., a psychrotolerant bacterium isolated from soil in Heilongjiang Province, China.</title>
        <authorList>
            <person name="An P."/>
            <person name="Zhao D."/>
            <person name="Xiang H."/>
        </authorList>
    </citation>
    <scope>NUCLEOTIDE SEQUENCE [LARGE SCALE GENOMIC DNA]</scope>
    <source>
        <strain evidence="5 6">QXD-8</strain>
    </source>
</reference>
<dbReference type="PRINTS" id="PR00502">
    <property type="entry name" value="NUDIXFAMILY"/>
</dbReference>
<sequence length="188" mass="20188">MISIRDRVVRSAPFDGADTVRGLVVEWGPVTGRFDAEVAEGDLALVSNIHVLPMLGDMAVLVRTQGQWELPGGTIEPGETLEEAVHRELEEEIGASLARFTPVGVLRCRSTAAQPARVHLPHPEFNLLLGCVDVAGIRQPTGWGAGDGHSEISIVSLSEALDRLAASSDHHVMAKIFSVFLASKERVP</sequence>
<dbReference type="Gene3D" id="3.90.79.10">
    <property type="entry name" value="Nucleoside Triphosphate Pyrophosphohydrolase"/>
    <property type="match status" value="1"/>
</dbReference>
<protein>
    <submittedName>
        <fullName evidence="5">NUDIX hydrolase</fullName>
    </submittedName>
</protein>
<dbReference type="InterPro" id="IPR020476">
    <property type="entry name" value="Nudix_hydrolase"/>
</dbReference>
<accession>A0ABU0Z2Y3</accession>
<proteinExistence type="inferred from homology"/>
<dbReference type="Pfam" id="PF00293">
    <property type="entry name" value="NUDIX"/>
    <property type="match status" value="1"/>
</dbReference>
<dbReference type="InterPro" id="IPR020084">
    <property type="entry name" value="NUDIX_hydrolase_CS"/>
</dbReference>
<evidence type="ECO:0000313" key="6">
    <source>
        <dbReference type="Proteomes" id="UP001235133"/>
    </source>
</evidence>